<dbReference type="AlphaFoldDB" id="A0A9E2KNB2"/>
<feature type="transmembrane region" description="Helical" evidence="1">
    <location>
        <begin position="203"/>
        <end position="223"/>
    </location>
</feature>
<feature type="domain" description="EamA" evidence="2">
    <location>
        <begin position="4"/>
        <end position="130"/>
    </location>
</feature>
<dbReference type="InterPro" id="IPR000620">
    <property type="entry name" value="EamA_dom"/>
</dbReference>
<accession>A0A9E2KNB2</accession>
<dbReference type="SUPFAM" id="SSF103481">
    <property type="entry name" value="Multidrug resistance efflux transporter EmrE"/>
    <property type="match status" value="2"/>
</dbReference>
<evidence type="ECO:0000313" key="3">
    <source>
        <dbReference type="EMBL" id="MBU3826643.1"/>
    </source>
</evidence>
<keyword evidence="1" id="KW-1133">Transmembrane helix</keyword>
<dbReference type="Pfam" id="PF00892">
    <property type="entry name" value="EamA"/>
    <property type="match status" value="2"/>
</dbReference>
<dbReference type="EMBL" id="JAHLFG010000040">
    <property type="protein sequence ID" value="MBU3826643.1"/>
    <property type="molecule type" value="Genomic_DNA"/>
</dbReference>
<feature type="transmembrane region" description="Helical" evidence="1">
    <location>
        <begin position="235"/>
        <end position="254"/>
    </location>
</feature>
<evidence type="ECO:0000256" key="1">
    <source>
        <dbReference type="SAM" id="Phobius"/>
    </source>
</evidence>
<dbReference type="PANTHER" id="PTHR22911:SF102">
    <property type="entry name" value="MEMBRANE PROTEIN"/>
    <property type="match status" value="1"/>
</dbReference>
<feature type="transmembrane region" description="Helical" evidence="1">
    <location>
        <begin position="59"/>
        <end position="79"/>
    </location>
</feature>
<sequence length="287" mass="30826">MVAYVLAMLIFGTMGPLVKYISLPAEIIALSRGCLGALCLWLAWVGLRQHFQREVLRRKWWLLLLSGAALGFNWIYLFAAYKLTSVASATVCYYMAPLMVMCACALIYKEKVGAFKWGCAAVALLGLALTAGFFDGNSDAKLPGVIMGLLAAGHYAVLILLNKSLQGLGTLELSALQLSLAGLILLPYSLWQVDVSALELNLRSVLLTLCLGLVHTGLAYLLYFGALQRLSGVRIAIFSYIDPAVAVLLSLTFLHEPLSTAALIGAGLILGAAAASELVNFRRRKAG</sequence>
<evidence type="ECO:0000259" key="2">
    <source>
        <dbReference type="Pfam" id="PF00892"/>
    </source>
</evidence>
<gene>
    <name evidence="3" type="ORF">IAA31_04035</name>
</gene>
<keyword evidence="1" id="KW-0472">Membrane</keyword>
<name>A0A9E2KNB2_9GAMM</name>
<evidence type="ECO:0000313" key="4">
    <source>
        <dbReference type="Proteomes" id="UP000824150"/>
    </source>
</evidence>
<dbReference type="PANTHER" id="PTHR22911">
    <property type="entry name" value="ACYL-MALONYL CONDENSING ENZYME-RELATED"/>
    <property type="match status" value="1"/>
</dbReference>
<keyword evidence="1" id="KW-0812">Transmembrane</keyword>
<feature type="transmembrane region" description="Helical" evidence="1">
    <location>
        <begin position="27"/>
        <end position="47"/>
    </location>
</feature>
<dbReference type="InterPro" id="IPR037185">
    <property type="entry name" value="EmrE-like"/>
</dbReference>
<reference evidence="3" key="1">
    <citation type="journal article" date="2021" name="PeerJ">
        <title>Extensive microbial diversity within the chicken gut microbiome revealed by metagenomics and culture.</title>
        <authorList>
            <person name="Gilroy R."/>
            <person name="Ravi A."/>
            <person name="Getino M."/>
            <person name="Pursley I."/>
            <person name="Horton D.L."/>
            <person name="Alikhan N.F."/>
            <person name="Baker D."/>
            <person name="Gharbi K."/>
            <person name="Hall N."/>
            <person name="Watson M."/>
            <person name="Adriaenssens E.M."/>
            <person name="Foster-Nyarko E."/>
            <person name="Jarju S."/>
            <person name="Secka A."/>
            <person name="Antonio M."/>
            <person name="Oren A."/>
            <person name="Chaudhuri R.R."/>
            <person name="La Ragione R."/>
            <person name="Hildebrand F."/>
            <person name="Pallen M.J."/>
        </authorList>
    </citation>
    <scope>NUCLEOTIDE SEQUENCE</scope>
    <source>
        <strain evidence="3">687</strain>
    </source>
</reference>
<proteinExistence type="predicted"/>
<feature type="transmembrane region" description="Helical" evidence="1">
    <location>
        <begin position="140"/>
        <end position="161"/>
    </location>
</feature>
<comment type="caution">
    <text evidence="3">The sequence shown here is derived from an EMBL/GenBank/DDBJ whole genome shotgun (WGS) entry which is preliminary data.</text>
</comment>
<dbReference type="GO" id="GO:0016020">
    <property type="term" value="C:membrane"/>
    <property type="evidence" value="ECO:0007669"/>
    <property type="project" value="InterPro"/>
</dbReference>
<organism evidence="3 4">
    <name type="scientific">Candidatus Anaerobiospirillum merdipullorum</name>
    <dbReference type="NCBI Taxonomy" id="2838450"/>
    <lineage>
        <taxon>Bacteria</taxon>
        <taxon>Pseudomonadati</taxon>
        <taxon>Pseudomonadota</taxon>
        <taxon>Gammaproteobacteria</taxon>
        <taxon>Aeromonadales</taxon>
        <taxon>Succinivibrionaceae</taxon>
        <taxon>Anaerobiospirillum</taxon>
    </lineage>
</organism>
<protein>
    <submittedName>
        <fullName evidence="3">DMT family transporter</fullName>
    </submittedName>
</protein>
<feature type="transmembrane region" description="Helical" evidence="1">
    <location>
        <begin position="173"/>
        <end position="191"/>
    </location>
</feature>
<dbReference type="Gene3D" id="1.10.3730.20">
    <property type="match status" value="1"/>
</dbReference>
<dbReference type="Proteomes" id="UP000824150">
    <property type="component" value="Unassembled WGS sequence"/>
</dbReference>
<feature type="domain" description="EamA" evidence="2">
    <location>
        <begin position="143"/>
        <end position="274"/>
    </location>
</feature>
<reference evidence="3" key="2">
    <citation type="submission" date="2021-04" db="EMBL/GenBank/DDBJ databases">
        <authorList>
            <person name="Gilroy R."/>
        </authorList>
    </citation>
    <scope>NUCLEOTIDE SEQUENCE</scope>
    <source>
        <strain evidence="3">687</strain>
    </source>
</reference>
<feature type="transmembrane region" description="Helical" evidence="1">
    <location>
        <begin position="260"/>
        <end position="281"/>
    </location>
</feature>
<feature type="transmembrane region" description="Helical" evidence="1">
    <location>
        <begin position="115"/>
        <end position="134"/>
    </location>
</feature>
<feature type="transmembrane region" description="Helical" evidence="1">
    <location>
        <begin position="85"/>
        <end position="108"/>
    </location>
</feature>